<dbReference type="PANTHER" id="PTHR43312">
    <property type="entry name" value="D-THREO-ALDOSE 1-DEHYDROGENASE"/>
    <property type="match status" value="1"/>
</dbReference>
<dbReference type="Proteomes" id="UP000194841">
    <property type="component" value="Unassembled WGS sequence"/>
</dbReference>
<name>A0A244CSY9_PSEDV</name>
<reference evidence="2 3" key="1">
    <citation type="submission" date="2017-02" db="EMBL/GenBank/DDBJ databases">
        <title>Pseudoalteromonas ulvae TC14 Genome.</title>
        <authorList>
            <person name="Molmeret M."/>
        </authorList>
    </citation>
    <scope>NUCLEOTIDE SEQUENCE [LARGE SCALE GENOMIC DNA]</scope>
    <source>
        <strain evidence="2">TC14</strain>
    </source>
</reference>
<comment type="caution">
    <text evidence="2">The sequence shown here is derived from an EMBL/GenBank/DDBJ whole genome shotgun (WGS) entry which is preliminary data.</text>
</comment>
<dbReference type="Pfam" id="PF00248">
    <property type="entry name" value="Aldo_ket_red"/>
    <property type="match status" value="1"/>
</dbReference>
<proteinExistence type="predicted"/>
<dbReference type="InterPro" id="IPR053135">
    <property type="entry name" value="AKR2_Oxidoreductase"/>
</dbReference>
<dbReference type="Gene3D" id="3.20.20.100">
    <property type="entry name" value="NADP-dependent oxidoreductase domain"/>
    <property type="match status" value="1"/>
</dbReference>
<organism evidence="2 3">
    <name type="scientific">Pseudoalteromonas ulvae</name>
    <dbReference type="NCBI Taxonomy" id="107327"/>
    <lineage>
        <taxon>Bacteria</taxon>
        <taxon>Pseudomonadati</taxon>
        <taxon>Pseudomonadota</taxon>
        <taxon>Gammaproteobacteria</taxon>
        <taxon>Alteromonadales</taxon>
        <taxon>Pseudoalteromonadaceae</taxon>
        <taxon>Pseudoalteromonas</taxon>
    </lineage>
</organism>
<dbReference type="EMBL" id="MWPV01000002">
    <property type="protein sequence ID" value="OUL58576.1"/>
    <property type="molecule type" value="Genomic_DNA"/>
</dbReference>
<gene>
    <name evidence="2" type="ORF">B1199_09655</name>
</gene>
<evidence type="ECO:0000259" key="1">
    <source>
        <dbReference type="Pfam" id="PF00248"/>
    </source>
</evidence>
<dbReference type="SUPFAM" id="SSF51430">
    <property type="entry name" value="NAD(P)-linked oxidoreductase"/>
    <property type="match status" value="1"/>
</dbReference>
<sequence length="284" mass="31616">MKLALGTVQLGLDYGISNKQGQVDLLAAQQLLSFAYEQGIRFLDTAAAYGNSQQILGEFAHQKSHIITKINPDESSLTDITNALDECFNQLNRTHIYAVMLHNADRLNHPNSRSALKQLEAEKRNGRVQKIGLSLYHPDQVKLFDVFTPDIIQIPLSIIDQRFLANGLLDKLQTQGIEIHVRSAFLQGLLLLEPSKRPSYFKQFSALNRFDKFIESTSASRLSVCLNFFKSLPAIAKIVVGCCSKDELSEIIAAYQAPIALNGLNFACDDQALIVPSNWPKLSN</sequence>
<accession>A0A244CSY9</accession>
<dbReference type="CDD" id="cd19097">
    <property type="entry name" value="AKR_unchar"/>
    <property type="match status" value="1"/>
</dbReference>
<dbReference type="InterPro" id="IPR023210">
    <property type="entry name" value="NADP_OxRdtase_dom"/>
</dbReference>
<protein>
    <recommendedName>
        <fullName evidence="1">NADP-dependent oxidoreductase domain-containing protein</fullName>
    </recommendedName>
</protein>
<dbReference type="OrthoDB" id="9773828at2"/>
<dbReference type="PANTHER" id="PTHR43312:SF1">
    <property type="entry name" value="NADP-DEPENDENT OXIDOREDUCTASE DOMAIN-CONTAINING PROTEIN"/>
    <property type="match status" value="1"/>
</dbReference>
<dbReference type="AlphaFoldDB" id="A0A244CSY9"/>
<dbReference type="InterPro" id="IPR036812">
    <property type="entry name" value="NAD(P)_OxRdtase_dom_sf"/>
</dbReference>
<evidence type="ECO:0000313" key="2">
    <source>
        <dbReference type="EMBL" id="OUL58576.1"/>
    </source>
</evidence>
<keyword evidence="3" id="KW-1185">Reference proteome</keyword>
<feature type="domain" description="NADP-dependent oxidoreductase" evidence="1">
    <location>
        <begin position="2"/>
        <end position="258"/>
    </location>
</feature>
<evidence type="ECO:0000313" key="3">
    <source>
        <dbReference type="Proteomes" id="UP000194841"/>
    </source>
</evidence>
<dbReference type="RefSeq" id="WP_086743878.1">
    <property type="nucleotide sequence ID" value="NZ_MWPV01000002.1"/>
</dbReference>